<dbReference type="InterPro" id="IPR036056">
    <property type="entry name" value="Fibrinogen-like_C"/>
</dbReference>
<gene>
    <name evidence="6" type="primary">MED17</name>
</gene>
<keyword evidence="8" id="KW-1185">Reference proteome</keyword>
<dbReference type="GO" id="GO:0070847">
    <property type="term" value="C:core mediator complex"/>
    <property type="evidence" value="ECO:0007669"/>
    <property type="project" value="TreeGrafter"/>
</dbReference>
<dbReference type="AlphaFoldDB" id="A0A182F5C8"/>
<dbReference type="GO" id="GO:0016592">
    <property type="term" value="C:mediator complex"/>
    <property type="evidence" value="ECO:0007669"/>
    <property type="project" value="InterPro"/>
</dbReference>
<accession>A0A182F5C8</accession>
<dbReference type="Gene3D" id="3.90.215.10">
    <property type="entry name" value="Gamma Fibrinogen, chain A, domain 1"/>
    <property type="match status" value="1"/>
</dbReference>
<dbReference type="Proteomes" id="UP000069272">
    <property type="component" value="Chromosome 2L"/>
</dbReference>
<evidence type="ECO:0000256" key="1">
    <source>
        <dbReference type="ARBA" id="ARBA00004123"/>
    </source>
</evidence>
<evidence type="ECO:0000313" key="8">
    <source>
        <dbReference type="Proteomes" id="UP000069272"/>
    </source>
</evidence>
<comment type="subcellular location">
    <subcellularLocation>
        <location evidence="1 6">Nucleus</location>
    </subcellularLocation>
</comment>
<keyword evidence="4 6" id="KW-0804">Transcription</keyword>
<dbReference type="Pfam" id="PF00147">
    <property type="entry name" value="Fibrinogen_C"/>
    <property type="match status" value="1"/>
</dbReference>
<dbReference type="InterPro" id="IPR019313">
    <property type="entry name" value="Mediator_Med17"/>
</dbReference>
<comment type="similarity">
    <text evidence="2 6">Belongs to the Mediator complex subunit 17 family.</text>
</comment>
<dbReference type="InterPro" id="IPR002181">
    <property type="entry name" value="Fibrinogen_a/b/g_C_dom"/>
</dbReference>
<dbReference type="VEuPathDB" id="VectorBase:AALB001671"/>
<keyword evidence="6" id="KW-0010">Activator</keyword>
<dbReference type="STRING" id="7167.A0A182F5C8"/>
<protein>
    <recommendedName>
        <fullName evidence="6">Mediator of RNA polymerase II transcription subunit 17</fullName>
    </recommendedName>
    <alternativeName>
        <fullName evidence="6">Mediator complex subunit 17</fullName>
    </alternativeName>
</protein>
<keyword evidence="5 6" id="KW-0539">Nucleus</keyword>
<organism evidence="7 8">
    <name type="scientific">Anopheles albimanus</name>
    <name type="common">New world malaria mosquito</name>
    <dbReference type="NCBI Taxonomy" id="7167"/>
    <lineage>
        <taxon>Eukaryota</taxon>
        <taxon>Metazoa</taxon>
        <taxon>Ecdysozoa</taxon>
        <taxon>Arthropoda</taxon>
        <taxon>Hexapoda</taxon>
        <taxon>Insecta</taxon>
        <taxon>Pterygota</taxon>
        <taxon>Neoptera</taxon>
        <taxon>Endopterygota</taxon>
        <taxon>Diptera</taxon>
        <taxon>Nematocera</taxon>
        <taxon>Culicoidea</taxon>
        <taxon>Culicidae</taxon>
        <taxon>Anophelinae</taxon>
        <taxon>Anopheles</taxon>
    </lineage>
</organism>
<name>A0A182F5C8_ANOAL</name>
<comment type="subunit">
    <text evidence="6">Component of the Mediator complex.</text>
</comment>
<dbReference type="VEuPathDB" id="VectorBase:AALB20_034857"/>
<reference evidence="7" key="2">
    <citation type="submission" date="2022-08" db="UniProtKB">
        <authorList>
            <consortium name="EnsemblMetazoa"/>
        </authorList>
    </citation>
    <scope>IDENTIFICATION</scope>
    <source>
        <strain evidence="7">STECLA/ALBI9_A</strain>
    </source>
</reference>
<evidence type="ECO:0000256" key="3">
    <source>
        <dbReference type="ARBA" id="ARBA00023015"/>
    </source>
</evidence>
<dbReference type="PROSITE" id="PS51406">
    <property type="entry name" value="FIBRINOGEN_C_2"/>
    <property type="match status" value="1"/>
</dbReference>
<dbReference type="VEuPathDB" id="VectorBase:AALB20_031892"/>
<sequence length="925" mass="104330">MKRVVWCILVFLTFAATSSKPNTKPVHPNAPESADISGFALEIILSRLETLQHDVERQRESIVENQTQLQQTHELLGKMRQDMQQKQSEAQKSIANIRGVLSEDVRQKLTNLERDHRQMRNALLDIQLVSGQYKIRANEVSLPFRAHCEQEQFDGGWLIIQHRFDGTLHFNRSWTDYRNGFGDVTGEHWLGLEKVYQFTKEHKCELVVQMMESNGTLQFARYNAFAIGSEAEGYNLIILGTYSGTADILAGHKGMKFSTPDRDNDPDDRHHYALENYGGWWFHNGQNPVEAPIENQIQEISYDGTETYQLPPTLSEHLAKCAAKIDFSKTSSDIDLLQQSIKKEDEKKEEESKDPKEQFQSSLWPWDSVRNKLKEALTEVCVLSDVLHIAKEKRFMVLDPIPQEPPEVKPMVLVYARKKALASAANILQSGVERLKAAQSDQGVNRSNSTDFHIELLRLRRNWRLKKVSNTIIGDLSYRTAGSKFMHPGMFEVTKAEDEESGSPPASPSGAGAAGTVACPKINSALRVNVPTELQGVAFIKVITQKDQEDLCTATLNMMGSTQLVPQAGAWQQTLEYAQNVLFCKELFNQLAREAVQLQAPIPHVVVGNQIRATLLPGIQLIISLCHSTSSDSNNSSEPIKDHDHVLEHSLHQLLREFHHKNTHHPFPHPASGPLGPSKKRMLAGPSAFDRHELLEMTKSQTLLEQIIAQAQHIFTRRRTQYVLDTLARDVKDPLITSHWNAMNSPTMSCVKINITSHGYDANLRTSLVIHVKERSLKCICRDGRIMHMSYEPQELRDLILCQISQHQIVCLQNLAKCMAWQILSSSSHLGIGAVEPLGNASSCVLASPNSDRLIAVQVRCDSQIDVKVYIAQSPAKDFFPGSLVQGRHWEHLGGHFKEVRFDKMEGKNFHNKMEFLMASLTSQS</sequence>
<dbReference type="GO" id="GO:0003712">
    <property type="term" value="F:transcription coregulator activity"/>
    <property type="evidence" value="ECO:0007669"/>
    <property type="project" value="InterPro"/>
</dbReference>
<evidence type="ECO:0000256" key="6">
    <source>
        <dbReference type="RuleBase" id="RU364140"/>
    </source>
</evidence>
<evidence type="ECO:0000313" key="7">
    <source>
        <dbReference type="EnsemblMetazoa" id="AALB001671-PA"/>
    </source>
</evidence>
<proteinExistence type="inferred from homology"/>
<dbReference type="EnsemblMetazoa" id="AALB001671-RA">
    <property type="protein sequence ID" value="AALB001671-PA"/>
    <property type="gene ID" value="AALB001671"/>
</dbReference>
<dbReference type="Pfam" id="PF10156">
    <property type="entry name" value="Med17"/>
    <property type="match status" value="1"/>
</dbReference>
<dbReference type="PANTHER" id="PTHR13114">
    <property type="entry name" value="MEDIATOR OF RNA POLYMERASE II TRANSCRIPTION SUBUNIT 17"/>
    <property type="match status" value="1"/>
</dbReference>
<dbReference type="InterPro" id="IPR014716">
    <property type="entry name" value="Fibrinogen_a/b/g_C_1"/>
</dbReference>
<dbReference type="SUPFAM" id="SSF56496">
    <property type="entry name" value="Fibrinogen C-terminal domain-like"/>
    <property type="match status" value="1"/>
</dbReference>
<evidence type="ECO:0000256" key="5">
    <source>
        <dbReference type="ARBA" id="ARBA00023242"/>
    </source>
</evidence>
<evidence type="ECO:0000256" key="2">
    <source>
        <dbReference type="ARBA" id="ARBA00005635"/>
    </source>
</evidence>
<keyword evidence="3 6" id="KW-0805">Transcription regulation</keyword>
<dbReference type="SMART" id="SM00186">
    <property type="entry name" value="FBG"/>
    <property type="match status" value="1"/>
</dbReference>
<dbReference type="GO" id="GO:0006357">
    <property type="term" value="P:regulation of transcription by RNA polymerase II"/>
    <property type="evidence" value="ECO:0007669"/>
    <property type="project" value="InterPro"/>
</dbReference>
<evidence type="ECO:0000256" key="4">
    <source>
        <dbReference type="ARBA" id="ARBA00023163"/>
    </source>
</evidence>
<comment type="function">
    <text evidence="6">Component of the Mediator complex, a coactivator involved in the regulated transcription of nearly all RNA polymerase II-dependent genes. Mediator functions as a bridge to convey information from gene-specific regulatory proteins to the basal RNA polymerase II transcription machinery. Mediator is recruited to promoters by direct interactions with regulatory proteins and serves as a scaffold for the assembly of a functional preinitiation complex with RNA polymerase II and the general transcription factors.</text>
</comment>
<dbReference type="PANTHER" id="PTHR13114:SF7">
    <property type="entry name" value="MEDIATOR OF RNA POLYMERASE II TRANSCRIPTION SUBUNIT 17"/>
    <property type="match status" value="1"/>
</dbReference>
<reference evidence="7 8" key="1">
    <citation type="journal article" date="2017" name="G3 (Bethesda)">
        <title>The Physical Genome Mapping of Anopheles albimanus Corrected Scaffold Misassemblies and Identified Interarm Rearrangements in Genus Anopheles.</title>
        <authorList>
            <person name="Artemov G.N."/>
            <person name="Peery A.N."/>
            <person name="Jiang X."/>
            <person name="Tu Z."/>
            <person name="Stegniy V.N."/>
            <person name="Sharakhova M.V."/>
            <person name="Sharakhov I.V."/>
        </authorList>
    </citation>
    <scope>NUCLEOTIDE SEQUENCE [LARGE SCALE GENOMIC DNA]</scope>
    <source>
        <strain evidence="7 8">ALBI9_A</strain>
    </source>
</reference>